<gene>
    <name evidence="1" type="ORF">SDC9_175262</name>
</gene>
<sequence>MAAQLPPGKDVNAHGGQGAFGLCGLFLKLQYHVALAGVHDPETGGLGQRHLQYRHRARRACFFMVTQHVGVVHFINMVAAEDKDVFRVVLVDEVHVLVDGVGGAAVPFAALALHIGRQHEHAAVGQVQVPGLAGANVAVELQRLVLGQDTHHIDAGVGAVGERKIDNAIFPAKGHGGFCEGFCEQTQPRALSTCQKHGNAAFFKHSLHLL</sequence>
<dbReference type="EMBL" id="VSSQ01077851">
    <property type="protein sequence ID" value="MPN27828.1"/>
    <property type="molecule type" value="Genomic_DNA"/>
</dbReference>
<protein>
    <submittedName>
        <fullName evidence="1">Uncharacterized protein</fullName>
    </submittedName>
</protein>
<reference evidence="1" key="1">
    <citation type="submission" date="2019-08" db="EMBL/GenBank/DDBJ databases">
        <authorList>
            <person name="Kucharzyk K."/>
            <person name="Murdoch R.W."/>
            <person name="Higgins S."/>
            <person name="Loffler F."/>
        </authorList>
    </citation>
    <scope>NUCLEOTIDE SEQUENCE</scope>
</reference>
<comment type="caution">
    <text evidence="1">The sequence shown here is derived from an EMBL/GenBank/DDBJ whole genome shotgun (WGS) entry which is preliminary data.</text>
</comment>
<evidence type="ECO:0000313" key="1">
    <source>
        <dbReference type="EMBL" id="MPN27828.1"/>
    </source>
</evidence>
<dbReference type="AlphaFoldDB" id="A0A645GLN1"/>
<name>A0A645GLN1_9ZZZZ</name>
<accession>A0A645GLN1</accession>
<organism evidence="1">
    <name type="scientific">bioreactor metagenome</name>
    <dbReference type="NCBI Taxonomy" id="1076179"/>
    <lineage>
        <taxon>unclassified sequences</taxon>
        <taxon>metagenomes</taxon>
        <taxon>ecological metagenomes</taxon>
    </lineage>
</organism>
<proteinExistence type="predicted"/>